<evidence type="ECO:0000256" key="1">
    <source>
        <dbReference type="SAM" id="MobiDB-lite"/>
    </source>
</evidence>
<feature type="region of interest" description="Disordered" evidence="1">
    <location>
        <begin position="73"/>
        <end position="93"/>
    </location>
</feature>
<dbReference type="OrthoDB" id="5801444at2"/>
<dbReference type="Proteomes" id="UP000076128">
    <property type="component" value="Chromosome"/>
</dbReference>
<proteinExistence type="predicted"/>
<organism evidence="3 4">
    <name type="scientific">Frigidibacter mobilis</name>
    <dbReference type="NCBI Taxonomy" id="1335048"/>
    <lineage>
        <taxon>Bacteria</taxon>
        <taxon>Pseudomonadati</taxon>
        <taxon>Pseudomonadota</taxon>
        <taxon>Alphaproteobacteria</taxon>
        <taxon>Rhodobacterales</taxon>
        <taxon>Paracoccaceae</taxon>
        <taxon>Frigidibacter</taxon>
    </lineage>
</organism>
<accession>A0A159Z1M5</accession>
<sequence length="215" mass="22358">MTRVVACALALLLAAEPAAAGPLSELIFAPGAEAGAVPELSYAHERRMPEGLPEDAALPKPVSDEVLTLARTGGEAPRRALMRQGPGEAAPAPVSEFPLSGPDPVLLFFLESTARNMAALTGGSPFYIRNRIREALGQADLGTEVMAGDRPARQVVLHPFAADPHRASMGAFGELALVLVLEAGAEPPRFLSLSADTAVAEGGYHESLTLMAEDG</sequence>
<dbReference type="EMBL" id="CP012661">
    <property type="protein sequence ID" value="AMY67948.1"/>
    <property type="molecule type" value="Genomic_DNA"/>
</dbReference>
<feature type="signal peptide" evidence="2">
    <location>
        <begin position="1"/>
        <end position="20"/>
    </location>
</feature>
<dbReference type="STRING" id="1335048.AKL17_0688"/>
<keyword evidence="4" id="KW-1185">Reference proteome</keyword>
<gene>
    <name evidence="3" type="ORF">AKL17_0688</name>
</gene>
<feature type="chain" id="PRO_5007811427" evidence="2">
    <location>
        <begin position="21"/>
        <end position="215"/>
    </location>
</feature>
<dbReference type="RefSeq" id="WP_066809746.1">
    <property type="nucleotide sequence ID" value="NZ_CP012661.1"/>
</dbReference>
<dbReference type="KEGG" id="daa:AKL17_0688"/>
<evidence type="ECO:0000256" key="2">
    <source>
        <dbReference type="SAM" id="SignalP"/>
    </source>
</evidence>
<protein>
    <submittedName>
        <fullName evidence="3">Uncharacterized protein</fullName>
    </submittedName>
</protein>
<keyword evidence="2" id="KW-0732">Signal</keyword>
<dbReference type="AlphaFoldDB" id="A0A159Z1M5"/>
<name>A0A159Z1M5_9RHOB</name>
<evidence type="ECO:0000313" key="3">
    <source>
        <dbReference type="EMBL" id="AMY67948.1"/>
    </source>
</evidence>
<reference evidence="3 4" key="1">
    <citation type="submission" date="2015-09" db="EMBL/GenBank/DDBJ databases">
        <title>Complete genome sequence of Defluviimonas alba cai42t isolated from an oilfield in Xinjiang.</title>
        <authorList>
            <person name="Geng S."/>
            <person name="Pan X."/>
            <person name="Wu X."/>
        </authorList>
    </citation>
    <scope>NUCLEOTIDE SEQUENCE [LARGE SCALE GENOMIC DNA]</scope>
    <source>
        <strain evidence="4">cai42</strain>
    </source>
</reference>
<evidence type="ECO:0000313" key="4">
    <source>
        <dbReference type="Proteomes" id="UP000076128"/>
    </source>
</evidence>
<dbReference type="PATRIC" id="fig|1335048.3.peg.715"/>